<accession>A0A0X8HDR0</accession>
<dbReference type="EMBL" id="CP014226">
    <property type="protein sequence ID" value="AMD00715.1"/>
    <property type="molecule type" value="Genomic_DNA"/>
</dbReference>
<dbReference type="Gene3D" id="3.40.50.150">
    <property type="entry name" value="Vaccinia Virus protein VP39"/>
    <property type="match status" value="1"/>
</dbReference>
<dbReference type="Pfam" id="PF06080">
    <property type="entry name" value="DUF938"/>
    <property type="match status" value="1"/>
</dbReference>
<dbReference type="PANTHER" id="PTHR20974">
    <property type="entry name" value="UPF0585 PROTEIN CG18661"/>
    <property type="match status" value="1"/>
</dbReference>
<dbReference type="Proteomes" id="UP000063387">
    <property type="component" value="Chromosome"/>
</dbReference>
<dbReference type="PATRIC" id="fig|507626.3.peg.1640"/>
<dbReference type="AlphaFoldDB" id="A0A0X8HDR0"/>
<dbReference type="STRING" id="507626.LOKO_01647"/>
<dbReference type="KEGG" id="hco:LOKO_01647"/>
<evidence type="ECO:0000313" key="1">
    <source>
        <dbReference type="EMBL" id="AMD00715.1"/>
    </source>
</evidence>
<dbReference type="PANTHER" id="PTHR20974:SF0">
    <property type="entry name" value="UPF0585 PROTEIN CG18661"/>
    <property type="match status" value="1"/>
</dbReference>
<gene>
    <name evidence="1" type="ORF">LOKO_01647</name>
</gene>
<evidence type="ECO:0000313" key="2">
    <source>
        <dbReference type="Proteomes" id="UP000063387"/>
    </source>
</evidence>
<keyword evidence="2" id="KW-1185">Reference proteome</keyword>
<name>A0A0X8HDR0_9GAMM</name>
<evidence type="ECO:0008006" key="3">
    <source>
        <dbReference type="Google" id="ProtNLM"/>
    </source>
</evidence>
<dbReference type="SUPFAM" id="SSF53335">
    <property type="entry name" value="S-adenosyl-L-methionine-dependent methyltransferases"/>
    <property type="match status" value="1"/>
</dbReference>
<reference evidence="1 2" key="1">
    <citation type="journal article" date="2016" name="Genome Announc.">
        <title>Draft Genome Sequence of 'Halomonas chromatireducens' Strain AGD 8-3, a Haloalkaliphilic Chromate- and Selenite-Reducing Gammaproteobacterium.</title>
        <authorList>
            <person name="Sharko F.S."/>
            <person name="Shapovalova A.A."/>
            <person name="Tsygankova S.V."/>
            <person name="Komova A.V."/>
            <person name="Boulygina E.S."/>
            <person name="Teslyuk A.B."/>
            <person name="Gotovtsev P.M."/>
            <person name="Namsaraev Z.B."/>
            <person name="Khijniak T.V."/>
            <person name="Nedoluzhko A.V."/>
            <person name="Vasilov R.G."/>
        </authorList>
    </citation>
    <scope>NUCLEOTIDE SEQUENCE [LARGE SCALE GENOMIC DNA]</scope>
    <source>
        <strain evidence="1 2">AGD 8-3</strain>
    </source>
</reference>
<sequence length="221" mass="24282">MMCAVGRAVMVSETDETRRGVMDNARLKSPAAARNRQPILDVLQDVLPEKATILEVASGTGEHGVYCAGAMPGWEWQPSDPNPHARRSIEAWREHAGLPNLLPPMSLDVTTVCPAGPFDAIAAINLIHISPWEVTEALMACAGRRLTEGGVLYLYGPYRRAGRHTSPSNEAFDADLKARDPRWGVRELESVTEEAERHGLVLERVVEMPANNLSVVLRRSQ</sequence>
<dbReference type="InterPro" id="IPR010342">
    <property type="entry name" value="DUF938"/>
</dbReference>
<organism evidence="1 2">
    <name type="scientific">Halomonas chromatireducens</name>
    <dbReference type="NCBI Taxonomy" id="507626"/>
    <lineage>
        <taxon>Bacteria</taxon>
        <taxon>Pseudomonadati</taxon>
        <taxon>Pseudomonadota</taxon>
        <taxon>Gammaproteobacteria</taxon>
        <taxon>Oceanospirillales</taxon>
        <taxon>Halomonadaceae</taxon>
        <taxon>Halomonas</taxon>
    </lineage>
</organism>
<dbReference type="InterPro" id="IPR029063">
    <property type="entry name" value="SAM-dependent_MTases_sf"/>
</dbReference>
<protein>
    <recommendedName>
        <fullName evidence="3">Methyltransferase domain protein</fullName>
    </recommendedName>
</protein>
<reference evidence="1 2" key="2">
    <citation type="submission" date="2016-02" db="EMBL/GenBank/DDBJ databases">
        <authorList>
            <person name="Wen L."/>
            <person name="He K."/>
            <person name="Yang H."/>
        </authorList>
    </citation>
    <scope>NUCLEOTIDE SEQUENCE [LARGE SCALE GENOMIC DNA]</scope>
    <source>
        <strain evidence="1 2">AGD 8-3</strain>
    </source>
</reference>
<proteinExistence type="predicted"/>